<dbReference type="InterPro" id="IPR017871">
    <property type="entry name" value="ABC_transporter-like_CS"/>
</dbReference>
<dbReference type="Gene3D" id="2.40.50.100">
    <property type="match status" value="1"/>
</dbReference>
<evidence type="ECO:0000256" key="3">
    <source>
        <dbReference type="ARBA" id="ARBA00022741"/>
    </source>
</evidence>
<accession>A0A4P6JYJ5</accession>
<keyword evidence="6" id="KW-0472">Membrane</keyword>
<dbReference type="SMART" id="SM00382">
    <property type="entry name" value="AAA"/>
    <property type="match status" value="1"/>
</dbReference>
<keyword evidence="4 8" id="KW-0067">ATP-binding</keyword>
<dbReference type="InterPro" id="IPR027417">
    <property type="entry name" value="P-loop_NTPase"/>
</dbReference>
<keyword evidence="2" id="KW-1003">Cell membrane</keyword>
<dbReference type="Gene3D" id="2.40.50.140">
    <property type="entry name" value="Nucleic acid-binding proteins"/>
    <property type="match status" value="1"/>
</dbReference>
<dbReference type="InterPro" id="IPR008995">
    <property type="entry name" value="Mo/tungstate-bd_C_term_dom"/>
</dbReference>
<evidence type="ECO:0000256" key="4">
    <source>
        <dbReference type="ARBA" id="ARBA00022840"/>
    </source>
</evidence>
<evidence type="ECO:0000256" key="2">
    <source>
        <dbReference type="ARBA" id="ARBA00022475"/>
    </source>
</evidence>
<keyword evidence="9" id="KW-1185">Reference proteome</keyword>
<reference evidence="8 9" key="1">
    <citation type="submission" date="2019-01" db="EMBL/GenBank/DDBJ databases">
        <title>Ktedonosporobacter rubrisoli SCAWS-G2.</title>
        <authorList>
            <person name="Huang Y."/>
            <person name="Yan B."/>
        </authorList>
    </citation>
    <scope>NUCLEOTIDE SEQUENCE [LARGE SCALE GENOMIC DNA]</scope>
    <source>
        <strain evidence="8 9">SCAWS-G2</strain>
    </source>
</reference>
<feature type="domain" description="ABC transporter" evidence="7">
    <location>
        <begin position="4"/>
        <end position="235"/>
    </location>
</feature>
<dbReference type="InterPro" id="IPR003439">
    <property type="entry name" value="ABC_transporter-like_ATP-bd"/>
</dbReference>
<evidence type="ECO:0000313" key="9">
    <source>
        <dbReference type="Proteomes" id="UP000290365"/>
    </source>
</evidence>
<evidence type="ECO:0000256" key="1">
    <source>
        <dbReference type="ARBA" id="ARBA00022448"/>
    </source>
</evidence>
<name>A0A4P6JYJ5_KTERU</name>
<keyword evidence="3" id="KW-0547">Nucleotide-binding</keyword>
<proteinExistence type="predicted"/>
<evidence type="ECO:0000256" key="6">
    <source>
        <dbReference type="ARBA" id="ARBA00023136"/>
    </source>
</evidence>
<dbReference type="GO" id="GO:0005524">
    <property type="term" value="F:ATP binding"/>
    <property type="evidence" value="ECO:0007669"/>
    <property type="project" value="UniProtKB-KW"/>
</dbReference>
<evidence type="ECO:0000256" key="5">
    <source>
        <dbReference type="ARBA" id="ARBA00022967"/>
    </source>
</evidence>
<dbReference type="GO" id="GO:0016887">
    <property type="term" value="F:ATP hydrolysis activity"/>
    <property type="evidence" value="ECO:0007669"/>
    <property type="project" value="InterPro"/>
</dbReference>
<dbReference type="InterPro" id="IPR003593">
    <property type="entry name" value="AAA+_ATPase"/>
</dbReference>
<dbReference type="GO" id="GO:0055052">
    <property type="term" value="C:ATP-binding cassette (ABC) transporter complex, substrate-binding subunit-containing"/>
    <property type="evidence" value="ECO:0007669"/>
    <property type="project" value="TreeGrafter"/>
</dbReference>
<dbReference type="Gene3D" id="3.40.50.300">
    <property type="entry name" value="P-loop containing nucleotide triphosphate hydrolases"/>
    <property type="match status" value="1"/>
</dbReference>
<dbReference type="SUPFAM" id="SSF50331">
    <property type="entry name" value="MOP-like"/>
    <property type="match status" value="1"/>
</dbReference>
<dbReference type="Proteomes" id="UP000290365">
    <property type="component" value="Chromosome"/>
</dbReference>
<evidence type="ECO:0000259" key="7">
    <source>
        <dbReference type="PROSITE" id="PS50893"/>
    </source>
</evidence>
<keyword evidence="5" id="KW-1278">Translocase</keyword>
<protein>
    <submittedName>
        <fullName evidence="8">ABC transporter ATP-binding protein</fullName>
    </submittedName>
</protein>
<dbReference type="PROSITE" id="PS50893">
    <property type="entry name" value="ABC_TRANSPORTER_2"/>
    <property type="match status" value="1"/>
</dbReference>
<organism evidence="8 9">
    <name type="scientific">Ktedonosporobacter rubrisoli</name>
    <dbReference type="NCBI Taxonomy" id="2509675"/>
    <lineage>
        <taxon>Bacteria</taxon>
        <taxon>Bacillati</taxon>
        <taxon>Chloroflexota</taxon>
        <taxon>Ktedonobacteria</taxon>
        <taxon>Ktedonobacterales</taxon>
        <taxon>Ktedonosporobacteraceae</taxon>
        <taxon>Ktedonosporobacter</taxon>
    </lineage>
</organism>
<dbReference type="PANTHER" id="PTHR43875:SF15">
    <property type="entry name" value="TREHALOSE IMPORT ATP-BINDING PROTEIN SUGC"/>
    <property type="match status" value="1"/>
</dbReference>
<dbReference type="EMBL" id="CP035758">
    <property type="protein sequence ID" value="QBD80552.1"/>
    <property type="molecule type" value="Genomic_DNA"/>
</dbReference>
<dbReference type="KEGG" id="kbs:EPA93_33110"/>
<dbReference type="SUPFAM" id="SSF52540">
    <property type="entry name" value="P-loop containing nucleoside triphosphate hydrolases"/>
    <property type="match status" value="1"/>
</dbReference>
<dbReference type="AlphaFoldDB" id="A0A4P6JYJ5"/>
<evidence type="ECO:0000313" key="8">
    <source>
        <dbReference type="EMBL" id="QBD80552.1"/>
    </source>
</evidence>
<gene>
    <name evidence="8" type="ORF">EPA93_33110</name>
</gene>
<keyword evidence="1" id="KW-0813">Transport</keyword>
<dbReference type="OrthoDB" id="3180400at2"/>
<dbReference type="Pfam" id="PF00005">
    <property type="entry name" value="ABC_tran"/>
    <property type="match status" value="1"/>
</dbReference>
<dbReference type="PROSITE" id="PS00211">
    <property type="entry name" value="ABC_TRANSPORTER_1"/>
    <property type="match status" value="1"/>
</dbReference>
<dbReference type="InterPro" id="IPR047641">
    <property type="entry name" value="ABC_transpr_MalK/UgpC-like"/>
</dbReference>
<dbReference type="PANTHER" id="PTHR43875">
    <property type="entry name" value="MALTODEXTRIN IMPORT ATP-BINDING PROTEIN MSMX"/>
    <property type="match status" value="1"/>
</dbReference>
<dbReference type="RefSeq" id="WP_129891616.1">
    <property type="nucleotide sequence ID" value="NZ_CP035758.1"/>
</dbReference>
<sequence>MYTLEVSGVTKYFGKACALDNVNFQVSDSELFALVGPSGSGKTTILRIICGLETADSGKVILDGRNISKLEPGARNISMMFQSPYGLLPFLNVFDNIAFGLKTRRLDSSGIEMRVVGVAHTLGIYHLLQRKIAHLSGGEQQRVALARLLVRETALSIFDEPLSHIDAHQRQHTLREILLVHRMKHRPSIYVTHDHVEAFAVASRIAVLANGRVQQIGTRDELLHTPANLFVAQFMSTPPMNLVYGYLQGAYTQEGMRFRVLSRDFSLPLPMAWTQFIQRNNWPEVVVGVRPEAIVPLGGLDAVAAKSYFRLYAEIVGHEGHEKSITVRLKVGIATELNALMYDMLPENLRTGQRMVVGIDIARLCLFDPRDGRLLLGPQTAVV</sequence>
<dbReference type="InterPro" id="IPR012340">
    <property type="entry name" value="NA-bd_OB-fold"/>
</dbReference>